<dbReference type="EMBL" id="BOQN01000007">
    <property type="protein sequence ID" value="GIM88787.1"/>
    <property type="molecule type" value="Genomic_DNA"/>
</dbReference>
<protein>
    <submittedName>
        <fullName evidence="1">Uncharacterized protein</fullName>
    </submittedName>
</protein>
<sequence>MEAIDQTLRRTADAAARYEVPERKIGVATTSLTGMPDDQRQDVEVEALHEAVLHLADIHGGPHDDGCPDCHAIGNGLAVALAVVRAEVDVEFEQKVT</sequence>
<reference evidence="1 2" key="1">
    <citation type="submission" date="2021-03" db="EMBL/GenBank/DDBJ databases">
        <title>Whole genome shotgun sequence of Actinoplanes toevensis NBRC 105298.</title>
        <authorList>
            <person name="Komaki H."/>
            <person name="Tamura T."/>
        </authorList>
    </citation>
    <scope>NUCLEOTIDE SEQUENCE [LARGE SCALE GENOMIC DNA]</scope>
    <source>
        <strain evidence="1 2">NBRC 105298</strain>
    </source>
</reference>
<dbReference type="Proteomes" id="UP000677082">
    <property type="component" value="Unassembled WGS sequence"/>
</dbReference>
<keyword evidence="2" id="KW-1185">Reference proteome</keyword>
<organism evidence="1 2">
    <name type="scientific">Paractinoplanes toevensis</name>
    <dbReference type="NCBI Taxonomy" id="571911"/>
    <lineage>
        <taxon>Bacteria</taxon>
        <taxon>Bacillati</taxon>
        <taxon>Actinomycetota</taxon>
        <taxon>Actinomycetes</taxon>
        <taxon>Micromonosporales</taxon>
        <taxon>Micromonosporaceae</taxon>
        <taxon>Paractinoplanes</taxon>
    </lineage>
</organism>
<evidence type="ECO:0000313" key="1">
    <source>
        <dbReference type="EMBL" id="GIM88787.1"/>
    </source>
</evidence>
<evidence type="ECO:0000313" key="2">
    <source>
        <dbReference type="Proteomes" id="UP000677082"/>
    </source>
</evidence>
<gene>
    <name evidence="1" type="ORF">Ato02nite_005800</name>
</gene>
<proteinExistence type="predicted"/>
<dbReference type="RefSeq" id="WP_213004770.1">
    <property type="nucleotide sequence ID" value="NZ_BOQN01000007.1"/>
</dbReference>
<accession>A0A919VYA7</accession>
<comment type="caution">
    <text evidence="1">The sequence shown here is derived from an EMBL/GenBank/DDBJ whole genome shotgun (WGS) entry which is preliminary data.</text>
</comment>
<dbReference type="AlphaFoldDB" id="A0A919VYA7"/>
<name>A0A919VYA7_9ACTN</name>